<protein>
    <submittedName>
        <fullName evidence="2">Uncharacterized protein</fullName>
    </submittedName>
</protein>
<evidence type="ECO:0000313" key="3">
    <source>
        <dbReference type="Proteomes" id="UP000008066"/>
    </source>
</evidence>
<organism evidence="3">
    <name type="scientific">Chaetomium thermophilum (strain DSM 1495 / CBS 144.50 / IMI 039719)</name>
    <name type="common">Thermochaetoides thermophila</name>
    <dbReference type="NCBI Taxonomy" id="759272"/>
    <lineage>
        <taxon>Eukaryota</taxon>
        <taxon>Fungi</taxon>
        <taxon>Dikarya</taxon>
        <taxon>Ascomycota</taxon>
        <taxon>Pezizomycotina</taxon>
        <taxon>Sordariomycetes</taxon>
        <taxon>Sordariomycetidae</taxon>
        <taxon>Sordariales</taxon>
        <taxon>Chaetomiaceae</taxon>
        <taxon>Thermochaetoides</taxon>
    </lineage>
</organism>
<dbReference type="HOGENOM" id="CLU_2830993_0_0_1"/>
<dbReference type="RefSeq" id="XP_006693567.1">
    <property type="nucleotide sequence ID" value="XM_006693504.1"/>
</dbReference>
<accession>G0S4J6</accession>
<reference evidence="2 3" key="1">
    <citation type="journal article" date="2011" name="Cell">
        <title>Insight into structure and assembly of the nuclear pore complex by utilizing the genome of a eukaryotic thermophile.</title>
        <authorList>
            <person name="Amlacher S."/>
            <person name="Sarges P."/>
            <person name="Flemming D."/>
            <person name="van Noort V."/>
            <person name="Kunze R."/>
            <person name="Devos D.P."/>
            <person name="Arumugam M."/>
            <person name="Bork P."/>
            <person name="Hurt E."/>
        </authorList>
    </citation>
    <scope>NUCLEOTIDE SEQUENCE [LARGE SCALE GENOMIC DNA]</scope>
    <source>
        <strain evidence="3">DSM 1495 / CBS 144.50 / IMI 039719</strain>
    </source>
</reference>
<feature type="compositionally biased region" description="Basic residues" evidence="1">
    <location>
        <begin position="48"/>
        <end position="66"/>
    </location>
</feature>
<feature type="region of interest" description="Disordered" evidence="1">
    <location>
        <begin position="1"/>
        <end position="66"/>
    </location>
</feature>
<evidence type="ECO:0000256" key="1">
    <source>
        <dbReference type="SAM" id="MobiDB-lite"/>
    </source>
</evidence>
<dbReference type="KEGG" id="cthr:CTHT_0031240"/>
<keyword evidence="3" id="KW-1185">Reference proteome</keyword>
<evidence type="ECO:0000313" key="2">
    <source>
        <dbReference type="EMBL" id="EGS21271.1"/>
    </source>
</evidence>
<proteinExistence type="predicted"/>
<gene>
    <name evidence="2" type="ORF">CTHT_0031240</name>
</gene>
<dbReference type="AlphaFoldDB" id="G0S4J6"/>
<feature type="compositionally biased region" description="Basic and acidic residues" evidence="1">
    <location>
        <begin position="18"/>
        <end position="35"/>
    </location>
</feature>
<dbReference type="Proteomes" id="UP000008066">
    <property type="component" value="Unassembled WGS sequence"/>
</dbReference>
<name>G0S4J6_CHATD</name>
<dbReference type="EMBL" id="GL988041">
    <property type="protein sequence ID" value="EGS21271.1"/>
    <property type="molecule type" value="Genomic_DNA"/>
</dbReference>
<sequence>MPSKTTQHHCVQCKGAARRAEKLQRLEKEQARRASQESTNDGVGQLKLKSKRSKKKDRKKEKRSRA</sequence>
<dbReference type="GeneID" id="18257162"/>